<evidence type="ECO:0000313" key="1">
    <source>
        <dbReference type="EMBL" id="MPM72180.1"/>
    </source>
</evidence>
<name>A0A645C333_9ZZZZ</name>
<organism evidence="1">
    <name type="scientific">bioreactor metagenome</name>
    <dbReference type="NCBI Taxonomy" id="1076179"/>
    <lineage>
        <taxon>unclassified sequences</taxon>
        <taxon>metagenomes</taxon>
        <taxon>ecological metagenomes</taxon>
    </lineage>
</organism>
<sequence length="228" mass="23530">MQGDGVGVGLVIDDAEVLKAGVQAVLSHNVAHLHRAGLETEHVLVGCAGLLRLGLGVDGQTQQGHIILFRQRGHGQGDVGDGRAHHNADLVGCDRAGVGVDGLAHVALGVIGDHPECCAIYAAVGVDFVNSPLNAGLNHFARAGGGTGNIVQAADENFLRGGSGGGLRAGRRGRGGRRGRVGGCAPAGCQAQNQCKCCHKRRESPKPSHGDHLFISPLHLFQNLFLPQ</sequence>
<dbReference type="EMBL" id="VSSQ01024583">
    <property type="protein sequence ID" value="MPM72180.1"/>
    <property type="molecule type" value="Genomic_DNA"/>
</dbReference>
<proteinExistence type="predicted"/>
<dbReference type="AlphaFoldDB" id="A0A645C333"/>
<protein>
    <submittedName>
        <fullName evidence="1">Uncharacterized protein</fullName>
    </submittedName>
</protein>
<gene>
    <name evidence="1" type="ORF">SDC9_119153</name>
</gene>
<comment type="caution">
    <text evidence="1">The sequence shown here is derived from an EMBL/GenBank/DDBJ whole genome shotgun (WGS) entry which is preliminary data.</text>
</comment>
<reference evidence="1" key="1">
    <citation type="submission" date="2019-08" db="EMBL/GenBank/DDBJ databases">
        <authorList>
            <person name="Kucharzyk K."/>
            <person name="Murdoch R.W."/>
            <person name="Higgins S."/>
            <person name="Loffler F."/>
        </authorList>
    </citation>
    <scope>NUCLEOTIDE SEQUENCE</scope>
</reference>
<accession>A0A645C333</accession>